<evidence type="ECO:0000256" key="15">
    <source>
        <dbReference type="ARBA" id="ARBA00034617"/>
    </source>
</evidence>
<evidence type="ECO:0000259" key="18">
    <source>
        <dbReference type="PROSITE" id="PS50967"/>
    </source>
</evidence>
<dbReference type="Pfam" id="PF00270">
    <property type="entry name" value="DEAD"/>
    <property type="match status" value="1"/>
</dbReference>
<evidence type="ECO:0000256" key="16">
    <source>
        <dbReference type="NCBIfam" id="TIGR01389"/>
    </source>
</evidence>
<feature type="region of interest" description="Disordered" evidence="17">
    <location>
        <begin position="493"/>
        <end position="528"/>
    </location>
</feature>
<dbReference type="PROSITE" id="PS51192">
    <property type="entry name" value="HELICASE_ATP_BIND_1"/>
    <property type="match status" value="1"/>
</dbReference>
<evidence type="ECO:0000313" key="22">
    <source>
        <dbReference type="Proteomes" id="UP000308121"/>
    </source>
</evidence>
<dbReference type="GO" id="GO:0016787">
    <property type="term" value="F:hydrolase activity"/>
    <property type="evidence" value="ECO:0007669"/>
    <property type="project" value="UniProtKB-KW"/>
</dbReference>
<dbReference type="InterPro" id="IPR010997">
    <property type="entry name" value="HRDC-like_sf"/>
</dbReference>
<feature type="domain" description="Helicase ATP-binding" evidence="19">
    <location>
        <begin position="19"/>
        <end position="187"/>
    </location>
</feature>
<dbReference type="SUPFAM" id="SSF52540">
    <property type="entry name" value="P-loop containing nucleoside triphosphate hydrolases"/>
    <property type="match status" value="2"/>
</dbReference>
<proteinExistence type="inferred from homology"/>
<dbReference type="InterPro" id="IPR018982">
    <property type="entry name" value="RQC_domain"/>
</dbReference>
<feature type="domain" description="HRDC" evidence="18">
    <location>
        <begin position="534"/>
        <end position="614"/>
    </location>
</feature>
<protein>
    <recommendedName>
        <fullName evidence="16">DNA helicase RecQ</fullName>
        <ecNumber evidence="16">5.6.2.4</ecNumber>
    </recommendedName>
</protein>
<dbReference type="SUPFAM" id="SSF47819">
    <property type="entry name" value="HRDC-like"/>
    <property type="match status" value="1"/>
</dbReference>
<evidence type="ECO:0000256" key="7">
    <source>
        <dbReference type="ARBA" id="ARBA00022801"/>
    </source>
</evidence>
<dbReference type="PANTHER" id="PTHR13710:SF105">
    <property type="entry name" value="ATP-DEPENDENT DNA HELICASE Q1"/>
    <property type="match status" value="1"/>
</dbReference>
<dbReference type="Gene3D" id="3.40.50.300">
    <property type="entry name" value="P-loop containing nucleotide triphosphate hydrolases"/>
    <property type="match status" value="2"/>
</dbReference>
<evidence type="ECO:0000256" key="12">
    <source>
        <dbReference type="ARBA" id="ARBA00023172"/>
    </source>
</evidence>
<keyword evidence="7 21" id="KW-0378">Hydrolase</keyword>
<dbReference type="InterPro" id="IPR001650">
    <property type="entry name" value="Helicase_C-like"/>
</dbReference>
<name>A0A7Z8JX34_9CELL</name>
<keyword evidence="10" id="KW-0067">ATP-binding</keyword>
<dbReference type="SMART" id="SM00487">
    <property type="entry name" value="DEXDc"/>
    <property type="match status" value="1"/>
</dbReference>
<evidence type="ECO:0000259" key="19">
    <source>
        <dbReference type="PROSITE" id="PS51192"/>
    </source>
</evidence>
<comment type="cofactor">
    <cofactor evidence="2">
        <name>Zn(2+)</name>
        <dbReference type="ChEBI" id="CHEBI:29105"/>
    </cofactor>
</comment>
<comment type="similarity">
    <text evidence="3">Belongs to the helicase family. RecQ subfamily.</text>
</comment>
<dbReference type="GO" id="GO:0009432">
    <property type="term" value="P:SOS response"/>
    <property type="evidence" value="ECO:0007669"/>
    <property type="project" value="UniProtKB-UniRule"/>
</dbReference>
<dbReference type="Pfam" id="PF00570">
    <property type="entry name" value="HRDC"/>
    <property type="match status" value="1"/>
</dbReference>
<dbReference type="Pfam" id="PF09382">
    <property type="entry name" value="RQC"/>
    <property type="match status" value="1"/>
</dbReference>
<keyword evidence="11" id="KW-0238">DNA-binding</keyword>
<dbReference type="OrthoDB" id="9760034at2"/>
<dbReference type="CDD" id="cd18794">
    <property type="entry name" value="SF2_C_RecQ"/>
    <property type="match status" value="1"/>
</dbReference>
<dbReference type="EMBL" id="SZYE01000200">
    <property type="protein sequence ID" value="TKR22349.1"/>
    <property type="molecule type" value="Genomic_DNA"/>
</dbReference>
<dbReference type="AlphaFoldDB" id="A0A7Z8JX34"/>
<evidence type="ECO:0000256" key="10">
    <source>
        <dbReference type="ARBA" id="ARBA00022840"/>
    </source>
</evidence>
<dbReference type="InterPro" id="IPR027417">
    <property type="entry name" value="P-loop_NTPase"/>
</dbReference>
<dbReference type="GO" id="GO:0006281">
    <property type="term" value="P:DNA repair"/>
    <property type="evidence" value="ECO:0007669"/>
    <property type="project" value="UniProtKB-KW"/>
</dbReference>
<feature type="domain" description="Helicase C-terminal" evidence="20">
    <location>
        <begin position="208"/>
        <end position="359"/>
    </location>
</feature>
<keyword evidence="14" id="KW-0413">Isomerase</keyword>
<dbReference type="GO" id="GO:0006260">
    <property type="term" value="P:DNA replication"/>
    <property type="evidence" value="ECO:0007669"/>
    <property type="project" value="InterPro"/>
</dbReference>
<comment type="caution">
    <text evidence="21">The sequence shown here is derived from an EMBL/GenBank/DDBJ whole genome shotgun (WGS) entry which is preliminary data.</text>
</comment>
<evidence type="ECO:0000256" key="17">
    <source>
        <dbReference type="SAM" id="MobiDB-lite"/>
    </source>
</evidence>
<dbReference type="Gene3D" id="1.10.10.10">
    <property type="entry name" value="Winged helix-like DNA-binding domain superfamily/Winged helix DNA-binding domain"/>
    <property type="match status" value="1"/>
</dbReference>
<dbReference type="SMART" id="SM00341">
    <property type="entry name" value="HRDC"/>
    <property type="match status" value="1"/>
</dbReference>
<evidence type="ECO:0000256" key="6">
    <source>
        <dbReference type="ARBA" id="ARBA00022763"/>
    </source>
</evidence>
<keyword evidence="9" id="KW-0862">Zinc</keyword>
<dbReference type="PANTHER" id="PTHR13710">
    <property type="entry name" value="DNA HELICASE RECQ FAMILY MEMBER"/>
    <property type="match status" value="1"/>
</dbReference>
<dbReference type="Pfam" id="PF00271">
    <property type="entry name" value="Helicase_C"/>
    <property type="match status" value="1"/>
</dbReference>
<dbReference type="PROSITE" id="PS51194">
    <property type="entry name" value="HELICASE_CTER"/>
    <property type="match status" value="1"/>
</dbReference>
<evidence type="ECO:0000256" key="1">
    <source>
        <dbReference type="ARBA" id="ARBA00001946"/>
    </source>
</evidence>
<keyword evidence="5" id="KW-0547">Nucleotide-binding</keyword>
<dbReference type="InterPro" id="IPR011545">
    <property type="entry name" value="DEAD/DEAH_box_helicase_dom"/>
</dbReference>
<dbReference type="EC" id="5.6.2.4" evidence="16"/>
<dbReference type="InterPro" id="IPR014001">
    <property type="entry name" value="Helicase_ATP-bd"/>
</dbReference>
<evidence type="ECO:0000256" key="5">
    <source>
        <dbReference type="ARBA" id="ARBA00022741"/>
    </source>
</evidence>
<dbReference type="InterPro" id="IPR006293">
    <property type="entry name" value="DNA_helicase_ATP-dep_RecQ_bac"/>
</dbReference>
<reference evidence="21 22" key="1">
    <citation type="submission" date="2019-05" db="EMBL/GenBank/DDBJ databases">
        <title>Genome sequence of Cellulomonas hominis strain CS1.</title>
        <authorList>
            <person name="Belmont J."/>
            <person name="Maclea K.S."/>
        </authorList>
    </citation>
    <scope>NUCLEOTIDE SEQUENCE [LARGE SCALE GENOMIC DNA]</scope>
    <source>
        <strain evidence="21 22">CS1</strain>
    </source>
</reference>
<keyword evidence="12" id="KW-0233">DNA recombination</keyword>
<gene>
    <name evidence="21" type="primary">recQ</name>
    <name evidence="21" type="ORF">FA014_16915</name>
</gene>
<dbReference type="GO" id="GO:0009378">
    <property type="term" value="F:four-way junction helicase activity"/>
    <property type="evidence" value="ECO:0007669"/>
    <property type="project" value="TreeGrafter"/>
</dbReference>
<comment type="cofactor">
    <cofactor evidence="1">
        <name>Mg(2+)</name>
        <dbReference type="ChEBI" id="CHEBI:18420"/>
    </cofactor>
</comment>
<evidence type="ECO:0000256" key="14">
    <source>
        <dbReference type="ARBA" id="ARBA00023235"/>
    </source>
</evidence>
<evidence type="ECO:0000256" key="9">
    <source>
        <dbReference type="ARBA" id="ARBA00022833"/>
    </source>
</evidence>
<dbReference type="GO" id="GO:0005737">
    <property type="term" value="C:cytoplasm"/>
    <property type="evidence" value="ECO:0007669"/>
    <property type="project" value="TreeGrafter"/>
</dbReference>
<dbReference type="FunFam" id="1.10.10.10:FF:000175">
    <property type="entry name" value="ATP-dependent DNA helicase RecQ"/>
    <property type="match status" value="1"/>
</dbReference>
<dbReference type="Gene3D" id="1.10.150.80">
    <property type="entry name" value="HRDC domain"/>
    <property type="match status" value="1"/>
</dbReference>
<dbReference type="FunFam" id="3.40.50.300:FF:000156">
    <property type="entry name" value="ATP-dependent DNA helicase recQ"/>
    <property type="match status" value="1"/>
</dbReference>
<dbReference type="InterPro" id="IPR032284">
    <property type="entry name" value="RecQ_Zn-bd"/>
</dbReference>
<dbReference type="GO" id="GO:0006310">
    <property type="term" value="P:DNA recombination"/>
    <property type="evidence" value="ECO:0007669"/>
    <property type="project" value="UniProtKB-UniRule"/>
</dbReference>
<dbReference type="InterPro" id="IPR044876">
    <property type="entry name" value="HRDC_dom_sf"/>
</dbReference>
<dbReference type="NCBIfam" id="TIGR00614">
    <property type="entry name" value="recQ_fam"/>
    <property type="match status" value="1"/>
</dbReference>
<dbReference type="Pfam" id="PF16124">
    <property type="entry name" value="RecQ_Zn_bind"/>
    <property type="match status" value="1"/>
</dbReference>
<evidence type="ECO:0000256" key="13">
    <source>
        <dbReference type="ARBA" id="ARBA00023204"/>
    </source>
</evidence>
<evidence type="ECO:0000256" key="11">
    <source>
        <dbReference type="ARBA" id="ARBA00023125"/>
    </source>
</evidence>
<dbReference type="CDD" id="cd17920">
    <property type="entry name" value="DEXHc_RecQ"/>
    <property type="match status" value="1"/>
</dbReference>
<sequence>MLQQVWGYDAFRGEQADIIDTVVGGGDALVLMPTGGGKSLCYQVPALVRAGTGVVVSPLIALMQDQVDALSALGVRAGFLNSTQDHGQRREVERALLDGELDLLYLAPERLRVPETMALLDRATISLFAIDEAHCVSQWGHDFRPDYLGLSVLHERWPGVPRLALTATATAATRTEIAERLELTDARQFVASFDRPNIQYRIVPKASPRQQLLDLIRSEHDGDSGIVYCLSRNSVEQTAEFLSAQGVPALPYHAGLDRQVRARNQSRFLREDGLVMVATIAFGMGIDKPDVRFVAHLDLPKSVEGYYQETGRAGRDGLPSTAWLAYGLQDVVQQRRMIDTSEGDAQHRRRLSAHLDAMLALCETVTCRRVQLLAYFGQDAEPCGNCDTCLSPPTTWDGTVPAQKLLSTVVRLERERNQHYGAGHLVDILLGKRTSRIEQLGHTELSTFGVGADLSDAQWRGVVRQLLAQGLLAVDADGYGTLRLTPASAEVLRGDRPVPLREETRTTRSRSRSGSGSGSGARQAAAAQAAAELGDDAAAVFQRLRTWRAAAAKEQGVPAYVVFHDATLREIATAQPADLDALSRIGGVGAAKLERYGPGVIATLEGREPPTAEEVARDAASVGLFADDDDQATGGPAGGADA</sequence>
<comment type="catalytic activity">
    <reaction evidence="15">
        <text>Couples ATP hydrolysis with the unwinding of duplex DNA by translocating in the 3'-5' direction.</text>
        <dbReference type="EC" id="5.6.2.4"/>
    </reaction>
</comment>
<dbReference type="InterPro" id="IPR004589">
    <property type="entry name" value="DNA_helicase_ATP-dep_RecQ"/>
</dbReference>
<dbReference type="GO" id="GO:0043138">
    <property type="term" value="F:3'-5' DNA helicase activity"/>
    <property type="evidence" value="ECO:0007669"/>
    <property type="project" value="UniProtKB-EC"/>
</dbReference>
<dbReference type="SMART" id="SM00490">
    <property type="entry name" value="HELICc"/>
    <property type="match status" value="1"/>
</dbReference>
<dbReference type="Proteomes" id="UP000308121">
    <property type="component" value="Unassembled WGS sequence"/>
</dbReference>
<dbReference type="FunFam" id="3.40.50.300:FF:000296">
    <property type="entry name" value="ATP-dependent DNA helicase RecQ"/>
    <property type="match status" value="1"/>
</dbReference>
<keyword evidence="6" id="KW-0227">DNA damage</keyword>
<feature type="compositionally biased region" description="Basic and acidic residues" evidence="17">
    <location>
        <begin position="493"/>
        <end position="506"/>
    </location>
</feature>
<evidence type="ECO:0000259" key="20">
    <source>
        <dbReference type="PROSITE" id="PS51194"/>
    </source>
</evidence>
<dbReference type="GO" id="GO:0005524">
    <property type="term" value="F:ATP binding"/>
    <property type="evidence" value="ECO:0007669"/>
    <property type="project" value="UniProtKB-KW"/>
</dbReference>
<dbReference type="InterPro" id="IPR036388">
    <property type="entry name" value="WH-like_DNA-bd_sf"/>
</dbReference>
<dbReference type="PROSITE" id="PS50967">
    <property type="entry name" value="HRDC"/>
    <property type="match status" value="1"/>
</dbReference>
<evidence type="ECO:0000256" key="3">
    <source>
        <dbReference type="ARBA" id="ARBA00005446"/>
    </source>
</evidence>
<dbReference type="NCBIfam" id="TIGR01389">
    <property type="entry name" value="recQ"/>
    <property type="match status" value="1"/>
</dbReference>
<evidence type="ECO:0000313" key="21">
    <source>
        <dbReference type="EMBL" id="TKR22349.1"/>
    </source>
</evidence>
<dbReference type="GO" id="GO:0043590">
    <property type="term" value="C:bacterial nucleoid"/>
    <property type="evidence" value="ECO:0007669"/>
    <property type="project" value="TreeGrafter"/>
</dbReference>
<evidence type="ECO:0000256" key="2">
    <source>
        <dbReference type="ARBA" id="ARBA00001947"/>
    </source>
</evidence>
<evidence type="ECO:0000256" key="8">
    <source>
        <dbReference type="ARBA" id="ARBA00022806"/>
    </source>
</evidence>
<dbReference type="GO" id="GO:0030894">
    <property type="term" value="C:replisome"/>
    <property type="evidence" value="ECO:0007669"/>
    <property type="project" value="TreeGrafter"/>
</dbReference>
<dbReference type="SMART" id="SM00956">
    <property type="entry name" value="RQC"/>
    <property type="match status" value="1"/>
</dbReference>
<accession>A0A7Z8JX34</accession>
<organism evidence="21 22">
    <name type="scientific">Cellulomonas hominis</name>
    <dbReference type="NCBI Taxonomy" id="156981"/>
    <lineage>
        <taxon>Bacteria</taxon>
        <taxon>Bacillati</taxon>
        <taxon>Actinomycetota</taxon>
        <taxon>Actinomycetes</taxon>
        <taxon>Micrococcales</taxon>
        <taxon>Cellulomonadaceae</taxon>
        <taxon>Cellulomonas</taxon>
    </lineage>
</organism>
<dbReference type="GO" id="GO:0003677">
    <property type="term" value="F:DNA binding"/>
    <property type="evidence" value="ECO:0007669"/>
    <property type="project" value="UniProtKB-KW"/>
</dbReference>
<keyword evidence="13" id="KW-0234">DNA repair</keyword>
<evidence type="ECO:0000256" key="4">
    <source>
        <dbReference type="ARBA" id="ARBA00022723"/>
    </source>
</evidence>
<keyword evidence="8 21" id="KW-0347">Helicase</keyword>
<dbReference type="GO" id="GO:0046872">
    <property type="term" value="F:metal ion binding"/>
    <property type="evidence" value="ECO:0007669"/>
    <property type="project" value="UniProtKB-KW"/>
</dbReference>
<dbReference type="InterPro" id="IPR002121">
    <property type="entry name" value="HRDC_dom"/>
</dbReference>
<keyword evidence="4" id="KW-0479">Metal-binding</keyword>